<feature type="region of interest" description="Disordered" evidence="9">
    <location>
        <begin position="1084"/>
        <end position="1103"/>
    </location>
</feature>
<evidence type="ECO:0000256" key="4">
    <source>
        <dbReference type="ARBA" id="ARBA00022737"/>
    </source>
</evidence>
<dbReference type="InterPro" id="IPR013655">
    <property type="entry name" value="PAS_fold_3"/>
</dbReference>
<dbReference type="EMBL" id="JACAGC010000009">
    <property type="protein sequence ID" value="KAF6345311.1"/>
    <property type="molecule type" value="Genomic_DNA"/>
</dbReference>
<evidence type="ECO:0000256" key="9">
    <source>
        <dbReference type="SAM" id="MobiDB-lite"/>
    </source>
</evidence>
<keyword evidence="4" id="KW-0677">Repeat</keyword>
<reference evidence="12" key="5">
    <citation type="submission" date="2025-05" db="UniProtKB">
        <authorList>
            <consortium name="Ensembl"/>
        </authorList>
    </citation>
    <scope>IDENTIFICATION</scope>
</reference>
<feature type="compositionally biased region" description="Low complexity" evidence="9">
    <location>
        <begin position="992"/>
        <end position="1008"/>
    </location>
</feature>
<dbReference type="InterPro" id="IPR000014">
    <property type="entry name" value="PAS"/>
</dbReference>
<dbReference type="PANTHER" id="PTHR11269:SF13">
    <property type="entry name" value="PERIOD CIRCADIAN PROTEIN HOMOLOG 3"/>
    <property type="match status" value="1"/>
</dbReference>
<accession>A0A671EW01</accession>
<keyword evidence="6" id="KW-0090">Biological rhythms</keyword>
<dbReference type="Ensembl" id="ENSRFET00010019059.1">
    <property type="protein sequence ID" value="ENSRFEP00010017481.1"/>
    <property type="gene ID" value="ENSRFEG00010011857.1"/>
</dbReference>
<feature type="region of interest" description="Disordered" evidence="9">
    <location>
        <begin position="1"/>
        <end position="43"/>
    </location>
</feature>
<dbReference type="CDD" id="cd00130">
    <property type="entry name" value="PAS"/>
    <property type="match status" value="1"/>
</dbReference>
<dbReference type="GO" id="GO:0031625">
    <property type="term" value="F:ubiquitin protein ligase binding"/>
    <property type="evidence" value="ECO:0007669"/>
    <property type="project" value="Ensembl"/>
</dbReference>
<dbReference type="GO" id="GO:0005737">
    <property type="term" value="C:cytoplasm"/>
    <property type="evidence" value="ECO:0007669"/>
    <property type="project" value="UniProtKB-SubCell"/>
</dbReference>
<feature type="compositionally biased region" description="Basic residues" evidence="9">
    <location>
        <begin position="747"/>
        <end position="757"/>
    </location>
</feature>
<dbReference type="GO" id="GO:0045187">
    <property type="term" value="P:regulation of circadian sleep/wake cycle, sleep"/>
    <property type="evidence" value="ECO:0007669"/>
    <property type="project" value="Ensembl"/>
</dbReference>
<evidence type="ECO:0000313" key="12">
    <source>
        <dbReference type="Ensembl" id="ENSRFEP00010017481.1"/>
    </source>
</evidence>
<organism evidence="12 13">
    <name type="scientific">Rhinolophus ferrumequinum</name>
    <name type="common">Greater horseshoe bat</name>
    <dbReference type="NCBI Taxonomy" id="59479"/>
    <lineage>
        <taxon>Eukaryota</taxon>
        <taxon>Metazoa</taxon>
        <taxon>Chordata</taxon>
        <taxon>Craniata</taxon>
        <taxon>Vertebrata</taxon>
        <taxon>Euteleostomi</taxon>
        <taxon>Mammalia</taxon>
        <taxon>Eutheria</taxon>
        <taxon>Laurasiatheria</taxon>
        <taxon>Chiroptera</taxon>
        <taxon>Yinpterochiroptera</taxon>
        <taxon>Rhinolophoidea</taxon>
        <taxon>Rhinolophidae</taxon>
        <taxon>Rhinolophinae</taxon>
        <taxon>Rhinolophus</taxon>
    </lineage>
</organism>
<evidence type="ECO:0000256" key="7">
    <source>
        <dbReference type="ARBA" id="ARBA00023163"/>
    </source>
</evidence>
<dbReference type="GO" id="GO:0005634">
    <property type="term" value="C:nucleus"/>
    <property type="evidence" value="ECO:0007669"/>
    <property type="project" value="UniProtKB-SubCell"/>
</dbReference>
<evidence type="ECO:0000256" key="8">
    <source>
        <dbReference type="ARBA" id="ARBA00023242"/>
    </source>
</evidence>
<keyword evidence="3" id="KW-0963">Cytoplasm</keyword>
<dbReference type="Pfam" id="PF12114">
    <property type="entry name" value="Period_C"/>
    <property type="match status" value="1"/>
</dbReference>
<gene>
    <name evidence="12" type="primary">PER3</name>
    <name evidence="11" type="ORF">mRhiFer1_012823</name>
</gene>
<dbReference type="GO" id="GO:0019900">
    <property type="term" value="F:kinase binding"/>
    <property type="evidence" value="ECO:0007669"/>
    <property type="project" value="Ensembl"/>
</dbReference>
<reference evidence="12 13" key="2">
    <citation type="journal article" date="2018" name="Annu Rev Anim Biosci">
        <title>Bat Biology, Genomes, and the Bat1K Project: To Generate Chromosome-Level Genomes for All Living Bat Species.</title>
        <authorList>
            <person name="Teeling E.C."/>
            <person name="Vernes S.C."/>
            <person name="Davalos L.M."/>
            <person name="Ray D.A."/>
            <person name="Gilbert M.T.P."/>
            <person name="Myers E."/>
        </authorList>
    </citation>
    <scope>NUCLEOTIDE SEQUENCE</scope>
</reference>
<protein>
    <submittedName>
        <fullName evidence="11 12">Period circadian regulator 3</fullName>
    </submittedName>
</protein>
<evidence type="ECO:0000256" key="2">
    <source>
        <dbReference type="ARBA" id="ARBA00004496"/>
    </source>
</evidence>
<evidence type="ECO:0000313" key="11">
    <source>
        <dbReference type="EMBL" id="KAF6345311.1"/>
    </source>
</evidence>
<keyword evidence="7" id="KW-0804">Transcription</keyword>
<dbReference type="GO" id="GO:0043153">
    <property type="term" value="P:entrainment of circadian clock by photoperiod"/>
    <property type="evidence" value="ECO:0007669"/>
    <property type="project" value="TreeGrafter"/>
</dbReference>
<dbReference type="InterPro" id="IPR050760">
    <property type="entry name" value="Period_circadian_regulator"/>
</dbReference>
<feature type="compositionally biased region" description="Polar residues" evidence="9">
    <location>
        <begin position="517"/>
        <end position="531"/>
    </location>
</feature>
<evidence type="ECO:0000259" key="10">
    <source>
        <dbReference type="PROSITE" id="PS50112"/>
    </source>
</evidence>
<comment type="subcellular location">
    <subcellularLocation>
        <location evidence="2">Cytoplasm</location>
    </subcellularLocation>
    <subcellularLocation>
        <location evidence="1">Nucleus</location>
    </subcellularLocation>
</comment>
<feature type="region of interest" description="Disordered" evidence="9">
    <location>
        <begin position="437"/>
        <end position="465"/>
    </location>
</feature>
<dbReference type="SMART" id="SM00091">
    <property type="entry name" value="PAS"/>
    <property type="match status" value="2"/>
</dbReference>
<evidence type="ECO:0000256" key="1">
    <source>
        <dbReference type="ARBA" id="ARBA00004123"/>
    </source>
</evidence>
<feature type="region of interest" description="Disordered" evidence="9">
    <location>
        <begin position="971"/>
        <end position="1008"/>
    </location>
</feature>
<dbReference type="OMA" id="GISQCSY"/>
<dbReference type="FunFam" id="3.30.450.20:FF:000013">
    <property type="entry name" value="Period circadian protein homolog 2"/>
    <property type="match status" value="1"/>
</dbReference>
<dbReference type="FunFam" id="3.30.450.20:FF:000004">
    <property type="entry name" value="Period circadian protein homolog 3"/>
    <property type="match status" value="1"/>
</dbReference>
<feature type="compositionally biased region" description="Low complexity" evidence="9">
    <location>
        <begin position="437"/>
        <end position="459"/>
    </location>
</feature>
<reference evidence="11 14" key="4">
    <citation type="journal article" date="2020" name="Nature">
        <title>Six reference-quality genomes reveal evolution of bat adaptations.</title>
        <authorList>
            <person name="Jebb D."/>
            <person name="Huang Z."/>
            <person name="Pippel M."/>
            <person name="Hughes G.M."/>
            <person name="Lavrichenko K."/>
            <person name="Devanna P."/>
            <person name="Winkler S."/>
            <person name="Jermiin L.S."/>
            <person name="Skirmuntt E.C."/>
            <person name="Katzourakis A."/>
            <person name="Burkitt-Gray L."/>
            <person name="Ray D.A."/>
            <person name="Sullivan K.A.M."/>
            <person name="Roscito J.G."/>
            <person name="Kirilenko B.M."/>
            <person name="Davalos L.M."/>
            <person name="Corthals A.P."/>
            <person name="Power M.L."/>
            <person name="Jones G."/>
            <person name="Ransome R.D."/>
            <person name="Dechmann D.K.N."/>
            <person name="Locatelli A.G."/>
            <person name="Puechmaille S.J."/>
            <person name="Fedrigo O."/>
            <person name="Jarvis E.D."/>
            <person name="Hiller M."/>
            <person name="Vernes S.C."/>
            <person name="Myers E.W."/>
            <person name="Teeling E.C."/>
        </authorList>
    </citation>
    <scope>NUCLEOTIDE SEQUENCE [LARGE SCALE GENOMIC DNA]</scope>
    <source>
        <strain evidence="11">MRhiFer1</strain>
        <tissue evidence="11">Lung</tissue>
    </source>
</reference>
<dbReference type="PROSITE" id="PS50112">
    <property type="entry name" value="PAS"/>
    <property type="match status" value="1"/>
</dbReference>
<dbReference type="Proteomes" id="UP000472240">
    <property type="component" value="Chromosome 9"/>
</dbReference>
<reference evidence="12 13" key="3">
    <citation type="submission" date="2018-12" db="EMBL/GenBank/DDBJ databases">
        <title>G10K-VGP greater horseshoe bat female genome, primary haplotype.</title>
        <authorList>
            <person name="Teeling E."/>
            <person name="Myers G."/>
            <person name="Vernes S."/>
            <person name="Pippel M."/>
            <person name="Winkler S."/>
            <person name="Fedrigo O."/>
            <person name="Rhie A."/>
            <person name="Koren S."/>
            <person name="Phillippy A."/>
            <person name="Lewin H."/>
            <person name="Damas J."/>
            <person name="Howe K."/>
            <person name="Mountcastle J."/>
            <person name="Jarvis E.D."/>
        </authorList>
    </citation>
    <scope>NUCLEOTIDE SEQUENCE [LARGE SCALE GENOMIC DNA]</scope>
</reference>
<dbReference type="GO" id="GO:0000122">
    <property type="term" value="P:negative regulation of transcription by RNA polymerase II"/>
    <property type="evidence" value="ECO:0007669"/>
    <property type="project" value="Ensembl"/>
</dbReference>
<dbReference type="GO" id="GO:0000976">
    <property type="term" value="F:transcription cis-regulatory region binding"/>
    <property type="evidence" value="ECO:0007669"/>
    <property type="project" value="TreeGrafter"/>
</dbReference>
<dbReference type="GeneTree" id="ENSGT00940000160817"/>
<dbReference type="GO" id="GO:0001222">
    <property type="term" value="F:transcription corepressor binding"/>
    <property type="evidence" value="ECO:0007669"/>
    <property type="project" value="TreeGrafter"/>
</dbReference>
<proteinExistence type="predicted"/>
<feature type="region of interest" description="Disordered" evidence="9">
    <location>
        <begin position="731"/>
        <end position="765"/>
    </location>
</feature>
<keyword evidence="5" id="KW-0805">Transcription regulation</keyword>
<dbReference type="GO" id="GO:0032922">
    <property type="term" value="P:circadian regulation of gene expression"/>
    <property type="evidence" value="ECO:0007669"/>
    <property type="project" value="TreeGrafter"/>
</dbReference>
<evidence type="ECO:0000313" key="14">
    <source>
        <dbReference type="Proteomes" id="UP000585614"/>
    </source>
</evidence>
<evidence type="ECO:0000256" key="6">
    <source>
        <dbReference type="ARBA" id="ARBA00023108"/>
    </source>
</evidence>
<evidence type="ECO:0000313" key="13">
    <source>
        <dbReference type="Proteomes" id="UP000472240"/>
    </source>
</evidence>
<evidence type="ECO:0000256" key="3">
    <source>
        <dbReference type="ARBA" id="ARBA00022490"/>
    </source>
</evidence>
<dbReference type="Pfam" id="PF23170">
    <property type="entry name" value="bHLH_PER"/>
    <property type="match status" value="1"/>
</dbReference>
<feature type="domain" description="PAS" evidence="10">
    <location>
        <begin position="298"/>
        <end position="344"/>
    </location>
</feature>
<name>A0A671EW01_RHIFE</name>
<feature type="region of interest" description="Disordered" evidence="9">
    <location>
        <begin position="512"/>
        <end position="544"/>
    </location>
</feature>
<dbReference type="InterPro" id="IPR035965">
    <property type="entry name" value="PAS-like_dom_sf"/>
</dbReference>
<reference evidence="12 13" key="1">
    <citation type="journal article" date="2015" name="Annu Rev Anim Biosci">
        <title>The Genome 10K Project: a way forward.</title>
        <authorList>
            <person name="Koepfli K.P."/>
            <person name="Paten B."/>
            <person name="O'Brien S.J."/>
            <person name="Koepfli K.P."/>
            <person name="Paten B."/>
            <person name="Antunes A."/>
            <person name="Belov K."/>
            <person name="Bustamante C."/>
            <person name="Castoe T.A."/>
            <person name="Clawson H."/>
            <person name="Crawford A.J."/>
            <person name="Diekhans M."/>
            <person name="Distel D."/>
            <person name="Durbin R."/>
            <person name="Earl D."/>
            <person name="Fujita M.K."/>
            <person name="Gamble T."/>
            <person name="Georges A."/>
            <person name="Gemmell N."/>
            <person name="Gilbert M.T."/>
            <person name="Graves J.M."/>
            <person name="Green R.E."/>
            <person name="Hickey G."/>
            <person name="Jarvis E.D."/>
            <person name="Johnson W."/>
            <person name="Komissarov A."/>
            <person name="Korf I."/>
            <person name="Kuhn R."/>
            <person name="Larkin D.M."/>
            <person name="Lewin H."/>
            <person name="Lopez J.V."/>
            <person name="Ma J."/>
            <person name="Marques-Bonet T."/>
            <person name="Miller W."/>
            <person name="Murphy R."/>
            <person name="Pevzner P."/>
            <person name="Shapiro B."/>
            <person name="Steiner C."/>
            <person name="Tamazian G."/>
            <person name="Venkatesh B."/>
            <person name="Wang J."/>
            <person name="Wayne R."/>
            <person name="Wiley E."/>
            <person name="Yang H."/>
            <person name="Zhang G."/>
            <person name="Haussler D."/>
            <person name="Ryder O."/>
            <person name="O'Brien S.J."/>
        </authorList>
    </citation>
    <scope>NUCLEOTIDE SEQUENCE</scope>
</reference>
<keyword evidence="8" id="KW-0539">Nucleus</keyword>
<feature type="compositionally biased region" description="Basic and acidic residues" evidence="9">
    <location>
        <begin position="532"/>
        <end position="542"/>
    </location>
</feature>
<dbReference type="Gene3D" id="3.30.450.20">
    <property type="entry name" value="PAS domain"/>
    <property type="match status" value="2"/>
</dbReference>
<dbReference type="Proteomes" id="UP000585614">
    <property type="component" value="Unassembled WGS sequence"/>
</dbReference>
<feature type="region of interest" description="Disordered" evidence="9">
    <location>
        <begin position="1121"/>
        <end position="1141"/>
    </location>
</feature>
<feature type="compositionally biased region" description="Polar residues" evidence="9">
    <location>
        <begin position="971"/>
        <end position="988"/>
    </location>
</feature>
<keyword evidence="13" id="KW-1185">Reference proteome</keyword>
<dbReference type="InterPro" id="IPR022728">
    <property type="entry name" value="Period_circadian-like_C"/>
</dbReference>
<sequence length="1141" mass="125648">MDPCEDLEVSSGKSHHSRGNEPNELEGPQVRGTEALGKESDEMWSQKYQLPSKYLESSHSEQQDRNRVSEELVMVVQEMKKYFPSERHKKPSTLDALNYALRCVHSVQANSEFFQILSQNGAPEADVTTYSLEELATIASEHTFKNTDTFVAVFSFLSGKLVHISEQATSILGCKKDFLASSHFVELLAPQDVRVFYTHTAHTQLPFWNNWTQRAASPYTPVKSFFCRIRGGEDRQQEKHYYPFRIIPYLIHVRGSAGPESEPCCLTLAEKIHSGYEAPRIPVDKRIFTTTHTPGCVFLEIDERAVPLLGYLPQDLVGMSILTYLHPEDRSLMVAIHQKVLKYAGHPPFEHSPIRFCTQNGDYIVLDSSWSSFVNPWSRKVSFIIGRHKVRTSPLNEDVFANRIKKTNNNDKDIIELQEQIHKLLLQPVHVSASSGYGSLGSSGSQEHHISIASSSDSSGQCVEDGQKEPLTLQQVYANVNKIKNLGQQLYIESMTKSPNKQAVERLPGQLGGEQKAFSSCQPLKNNSPYSESREDLRKDPHSPSYQQINCIDSVIRYLKSYNIPALKRKCISCTNTTSSSEEDRQNHKADDVQALRAVSQTPAVRKPEMPTHGRPPNAEGGAARTLPAILSLGSGVSQCSYCSTIVHVPPPESEVTLAEDTTPACEPWAPSTHPAPLSPEDFKHVGLTKAVLSAHTQKEEQNYVDKFREKILSSPYSSCLQQESRSKAKYSCVQGDSASKPSRSAGCKKGKHRRKTQPVPLDSHSAQGAFCPAGGGEVQNVPPWCPSLASSPHAPSLSFPAAVMVPSQAPYLVPAFPLPVVTSLGGEHTASVTALDCLPVSSGLPSFPALPDPHLGTFMTIFLPDAPVYPLSTPSCSPYPFWEAPGSSEIPPSVSAVAPNLEVLPSVISRRQAGDKWESQSGEHAFLNSRSSSPLQLNLLREDTPRSCESADQMRRDMCPEAECPCVIGNSGNKNSHSTASDPSTVSLLRASPPGSGSAASGSSDSSVYFASSDYSSEITTNGQQSQDVQKKEEFPNLAEESIWRMIKQTPECVLMTYQVPERAKEIVLKEDLEKLESMRRQQPQFSHGQREELAKVHPWIQSQTIPQEIDTQGCVTCKEKDSSGAAIESHGQDPAEDSS</sequence>
<evidence type="ECO:0000256" key="5">
    <source>
        <dbReference type="ARBA" id="ARBA00023015"/>
    </source>
</evidence>
<dbReference type="Pfam" id="PF21353">
    <property type="entry name" value="Per3-like_PAS-A"/>
    <property type="match status" value="1"/>
</dbReference>
<dbReference type="SUPFAM" id="SSF55785">
    <property type="entry name" value="PYP-like sensor domain (PAS domain)"/>
    <property type="match status" value="1"/>
</dbReference>
<dbReference type="InterPro" id="IPR057310">
    <property type="entry name" value="PER1-3_bHLH"/>
</dbReference>
<dbReference type="Pfam" id="PF08447">
    <property type="entry name" value="PAS_3"/>
    <property type="match status" value="1"/>
</dbReference>
<dbReference type="InterPro" id="IPR048814">
    <property type="entry name" value="Per1-3_PAS-A"/>
</dbReference>
<dbReference type="GO" id="GO:0050821">
    <property type="term" value="P:protein stabilization"/>
    <property type="evidence" value="ECO:0007669"/>
    <property type="project" value="Ensembl"/>
</dbReference>
<dbReference type="PANTHER" id="PTHR11269">
    <property type="entry name" value="PERIOD CIRCADIAN PROTEIN"/>
    <property type="match status" value="1"/>
</dbReference>
<dbReference type="AlphaFoldDB" id="A0A671EW01"/>